<dbReference type="InterPro" id="IPR017855">
    <property type="entry name" value="SMAD-like_dom_sf"/>
</dbReference>
<dbReference type="GO" id="GO:0050793">
    <property type="term" value="P:regulation of developmental process"/>
    <property type="evidence" value="ECO:0007669"/>
    <property type="project" value="UniProtKB-ARBA"/>
</dbReference>
<evidence type="ECO:0000313" key="4">
    <source>
        <dbReference type="Proteomes" id="UP000046393"/>
    </source>
</evidence>
<keyword evidence="1" id="KW-0805">Transcription regulation</keyword>
<dbReference type="AlphaFoldDB" id="A0A0N5ALG2"/>
<keyword evidence="4" id="KW-1185">Reference proteome</keyword>
<dbReference type="GO" id="GO:0000981">
    <property type="term" value="F:DNA-binding transcription factor activity, RNA polymerase II-specific"/>
    <property type="evidence" value="ECO:0007669"/>
    <property type="project" value="TreeGrafter"/>
</dbReference>
<dbReference type="GO" id="GO:0051239">
    <property type="term" value="P:regulation of multicellular organismal process"/>
    <property type="evidence" value="ECO:0007669"/>
    <property type="project" value="UniProtKB-ARBA"/>
</dbReference>
<organism evidence="4 5">
    <name type="scientific">Syphacia muris</name>
    <dbReference type="NCBI Taxonomy" id="451379"/>
    <lineage>
        <taxon>Eukaryota</taxon>
        <taxon>Metazoa</taxon>
        <taxon>Ecdysozoa</taxon>
        <taxon>Nematoda</taxon>
        <taxon>Chromadorea</taxon>
        <taxon>Rhabditida</taxon>
        <taxon>Spirurina</taxon>
        <taxon>Oxyuridomorpha</taxon>
        <taxon>Oxyuroidea</taxon>
        <taxon>Oxyuridae</taxon>
        <taxon>Syphacia</taxon>
    </lineage>
</organism>
<dbReference type="InterPro" id="IPR008984">
    <property type="entry name" value="SMAD_FHA_dom_sf"/>
</dbReference>
<dbReference type="GO" id="GO:0000978">
    <property type="term" value="F:RNA polymerase II cis-regulatory region sequence-specific DNA binding"/>
    <property type="evidence" value="ECO:0007669"/>
    <property type="project" value="TreeGrafter"/>
</dbReference>
<sequence>MQGTSSMYMDMSPLFIPDDQQRMSEEAQGSSAQTLFSTSVEELYPNQGFGSSNQRRRSNSLTRTLFTLLRHRRLRSQPQSQATAVDFIKASEVRPRMNPAVPNRAWFLAYYYELNQQIGEPFVGCYDQVIVDGLCAPSEAGRFCLGAIQNVERNSQVDQARRQIGAGVRIYRVGENVYAECLCEKIFVQSPLYALHAKDVPHTVYRVQKGKLYFCDSFNFIVFSSRFFYYGAVMEIFNSDFFLSLLHENASKGYRAVQSLQSLCHMRISFIKGWGKEYRRQTITATPCWIDAQLKIPLGKLDKVLSECERPTGTVYSFT</sequence>
<proteinExistence type="predicted"/>
<dbReference type="GO" id="GO:0071144">
    <property type="term" value="C:heteromeric SMAD protein complex"/>
    <property type="evidence" value="ECO:0007669"/>
    <property type="project" value="TreeGrafter"/>
</dbReference>
<dbReference type="PANTHER" id="PTHR13703">
    <property type="entry name" value="SMAD"/>
    <property type="match status" value="1"/>
</dbReference>
<reference evidence="5" key="1">
    <citation type="submission" date="2016-04" db="UniProtKB">
        <authorList>
            <consortium name="WormBaseParasite"/>
        </authorList>
    </citation>
    <scope>IDENTIFICATION</scope>
</reference>
<dbReference type="Pfam" id="PF03166">
    <property type="entry name" value="MH2"/>
    <property type="match status" value="1"/>
</dbReference>
<evidence type="ECO:0000313" key="5">
    <source>
        <dbReference type="WBParaSite" id="SMUV_0000538001-mRNA-1"/>
    </source>
</evidence>
<evidence type="ECO:0000256" key="1">
    <source>
        <dbReference type="ARBA" id="ARBA00023015"/>
    </source>
</evidence>
<dbReference type="GO" id="GO:0060395">
    <property type="term" value="P:SMAD protein signal transduction"/>
    <property type="evidence" value="ECO:0007669"/>
    <property type="project" value="TreeGrafter"/>
</dbReference>
<feature type="domain" description="MH2" evidence="3">
    <location>
        <begin position="106"/>
        <end position="319"/>
    </location>
</feature>
<protein>
    <submittedName>
        <fullName evidence="5">MH2 domain-containing protein</fullName>
    </submittedName>
</protein>
<dbReference type="GO" id="GO:0030509">
    <property type="term" value="P:BMP signaling pathway"/>
    <property type="evidence" value="ECO:0007669"/>
    <property type="project" value="TreeGrafter"/>
</dbReference>
<dbReference type="PROSITE" id="PS51076">
    <property type="entry name" value="MH2"/>
    <property type="match status" value="1"/>
</dbReference>
<evidence type="ECO:0000259" key="3">
    <source>
        <dbReference type="PROSITE" id="PS51076"/>
    </source>
</evidence>
<keyword evidence="2" id="KW-0804">Transcription</keyword>
<dbReference type="Proteomes" id="UP000046393">
    <property type="component" value="Unplaced"/>
</dbReference>
<dbReference type="GO" id="GO:0009653">
    <property type="term" value="P:anatomical structure morphogenesis"/>
    <property type="evidence" value="ECO:0007669"/>
    <property type="project" value="TreeGrafter"/>
</dbReference>
<dbReference type="GO" id="GO:0070411">
    <property type="term" value="F:I-SMAD binding"/>
    <property type="evidence" value="ECO:0007669"/>
    <property type="project" value="TreeGrafter"/>
</dbReference>
<dbReference type="GO" id="GO:0009791">
    <property type="term" value="P:post-embryonic development"/>
    <property type="evidence" value="ECO:0007669"/>
    <property type="project" value="UniProtKB-ARBA"/>
</dbReference>
<evidence type="ECO:0000256" key="2">
    <source>
        <dbReference type="ARBA" id="ARBA00023163"/>
    </source>
</evidence>
<dbReference type="SMART" id="SM00524">
    <property type="entry name" value="DWB"/>
    <property type="match status" value="1"/>
</dbReference>
<accession>A0A0N5ALG2</accession>
<dbReference type="InterPro" id="IPR013790">
    <property type="entry name" value="Dwarfin"/>
</dbReference>
<dbReference type="WBParaSite" id="SMUV_0000538001-mRNA-1">
    <property type="protein sequence ID" value="SMUV_0000538001-mRNA-1"/>
    <property type="gene ID" value="SMUV_0000538001"/>
</dbReference>
<dbReference type="InterPro" id="IPR001132">
    <property type="entry name" value="SMAD_dom_Dwarfin-type"/>
</dbReference>
<dbReference type="STRING" id="451379.A0A0N5ALG2"/>
<dbReference type="SUPFAM" id="SSF49879">
    <property type="entry name" value="SMAD/FHA domain"/>
    <property type="match status" value="1"/>
</dbReference>
<dbReference type="Gene3D" id="2.60.200.10">
    <property type="match status" value="1"/>
</dbReference>
<name>A0A0N5ALG2_9BILA</name>
<dbReference type="GO" id="GO:0030154">
    <property type="term" value="P:cell differentiation"/>
    <property type="evidence" value="ECO:0007669"/>
    <property type="project" value="TreeGrafter"/>
</dbReference>